<evidence type="ECO:0000313" key="1">
    <source>
        <dbReference type="EMBL" id="NVI46342.1"/>
    </source>
</evidence>
<proteinExistence type="predicted"/>
<dbReference type="EMBL" id="JAAOLE020000001">
    <property type="protein sequence ID" value="NVI46342.1"/>
    <property type="molecule type" value="Genomic_DNA"/>
</dbReference>
<name>A0A973W2E6_9BRAD</name>
<sequence length="200" mass="21656">MSSLNLKFTINTADSVMRVFTVPATIINRLPSNIDFVSYDVTKGGEVHYNDRLAIPERFDDPTPYLGYLNQWMAASAAATPALTMTQALAIKLAVLDVFYGINRQMPFTVSISSGAFAFDPSDLAVSRYFASVTGLSSVQLIPMGLTAPITLTSSDLQNVASAFNGHDLKVLQIYAQKKADLNALTTMTALIAYDATIGW</sequence>
<accession>A0A973W2E6</accession>
<gene>
    <name evidence="1" type="ORF">HAP48_025960</name>
</gene>
<evidence type="ECO:0008006" key="2">
    <source>
        <dbReference type="Google" id="ProtNLM"/>
    </source>
</evidence>
<comment type="caution">
    <text evidence="1">The sequence shown here is derived from an EMBL/GenBank/DDBJ whole genome shotgun (WGS) entry which is preliminary data.</text>
</comment>
<dbReference type="RefSeq" id="WP_166205668.1">
    <property type="nucleotide sequence ID" value="NZ_CP088285.1"/>
</dbReference>
<dbReference type="AlphaFoldDB" id="A0A973W2E6"/>
<organism evidence="1">
    <name type="scientific">Bradyrhizobium septentrionale</name>
    <dbReference type="NCBI Taxonomy" id="1404411"/>
    <lineage>
        <taxon>Bacteria</taxon>
        <taxon>Pseudomonadati</taxon>
        <taxon>Pseudomonadota</taxon>
        <taxon>Alphaproteobacteria</taxon>
        <taxon>Hyphomicrobiales</taxon>
        <taxon>Nitrobacteraceae</taxon>
        <taxon>Bradyrhizobium</taxon>
    </lineage>
</organism>
<reference evidence="1" key="1">
    <citation type="submission" date="2020-06" db="EMBL/GenBank/DDBJ databases">
        <title>Whole Genome Sequence of Bradyrhizobium sp. Strain 1S1.</title>
        <authorList>
            <person name="Bromfield E.S.P."/>
            <person name="Cloutier S."/>
        </authorList>
    </citation>
    <scope>NUCLEOTIDE SEQUENCE [LARGE SCALE GENOMIC DNA]</scope>
    <source>
        <strain evidence="1">1S1</strain>
    </source>
</reference>
<protein>
    <recommendedName>
        <fullName evidence="2">DUF4376 domain-containing protein</fullName>
    </recommendedName>
</protein>